<evidence type="ECO:0000313" key="9">
    <source>
        <dbReference type="Proteomes" id="UP000186341"/>
    </source>
</evidence>
<dbReference type="GO" id="GO:0005840">
    <property type="term" value="C:ribosome"/>
    <property type="evidence" value="ECO:0007669"/>
    <property type="project" value="InterPro"/>
</dbReference>
<dbReference type="SUPFAM" id="SSF50447">
    <property type="entry name" value="Translation proteins"/>
    <property type="match status" value="1"/>
</dbReference>
<evidence type="ECO:0000313" key="8">
    <source>
        <dbReference type="EMBL" id="OLU41037.1"/>
    </source>
</evidence>
<dbReference type="HAMAP" id="MF_00014">
    <property type="entry name" value="Ribosome_mat_RimM"/>
    <property type="match status" value="1"/>
</dbReference>
<evidence type="ECO:0000256" key="4">
    <source>
        <dbReference type="ARBA" id="ARBA00023186"/>
    </source>
</evidence>
<dbReference type="RefSeq" id="WP_075818552.1">
    <property type="nucleotide sequence ID" value="NZ_CAOUMU010000001.1"/>
</dbReference>
<dbReference type="GO" id="GO:0042274">
    <property type="term" value="P:ribosomal small subunit biogenesis"/>
    <property type="evidence" value="ECO:0007669"/>
    <property type="project" value="UniProtKB-UniRule"/>
</dbReference>
<dbReference type="GO" id="GO:0043022">
    <property type="term" value="F:ribosome binding"/>
    <property type="evidence" value="ECO:0007669"/>
    <property type="project" value="InterPro"/>
</dbReference>
<reference evidence="8 9" key="1">
    <citation type="submission" date="2016-11" db="EMBL/GenBank/DDBJ databases">
        <title>Description of two novel members of the family Erysipelotrichaceae: Ileibacterium lipovorans gen. nov., sp. nov. and Dubosiella newyorkensis, gen. nov., sp. nov.</title>
        <authorList>
            <person name="Cox L.M."/>
            <person name="Sohn J."/>
            <person name="Tyrrell K.L."/>
            <person name="Citron D.M."/>
            <person name="Lawson P.A."/>
            <person name="Patel N.B."/>
            <person name="Iizumi T."/>
            <person name="Perez-Perez G.I."/>
            <person name="Goldstein E.J."/>
            <person name="Blaser M.J."/>
        </authorList>
    </citation>
    <scope>NUCLEOTIDE SEQUENCE [LARGE SCALE GENOMIC DNA]</scope>
    <source>
        <strain evidence="8 9">NYU-BL-A3</strain>
    </source>
</reference>
<keyword evidence="2 5" id="KW-0690">Ribosome biogenesis</keyword>
<comment type="caution">
    <text evidence="8">The sequence shown here is derived from an EMBL/GenBank/DDBJ whole genome shotgun (WGS) entry which is preliminary data.</text>
</comment>
<dbReference type="GO" id="GO:0006364">
    <property type="term" value="P:rRNA processing"/>
    <property type="evidence" value="ECO:0007669"/>
    <property type="project" value="UniProtKB-UniRule"/>
</dbReference>
<keyword evidence="9" id="KW-1185">Reference proteome</keyword>
<dbReference type="SUPFAM" id="SSF50346">
    <property type="entry name" value="PRC-barrel domain"/>
    <property type="match status" value="1"/>
</dbReference>
<keyword evidence="4 5" id="KW-0143">Chaperone</keyword>
<dbReference type="InterPro" id="IPR009000">
    <property type="entry name" value="Transl_B-barrel_sf"/>
</dbReference>
<dbReference type="Pfam" id="PF24986">
    <property type="entry name" value="PRC_RimM"/>
    <property type="match status" value="1"/>
</dbReference>
<proteinExistence type="inferred from homology"/>
<dbReference type="InterPro" id="IPR011961">
    <property type="entry name" value="RimM"/>
</dbReference>
<comment type="domain">
    <text evidence="5">The PRC barrel domain binds ribosomal protein uS19.</text>
</comment>
<dbReference type="Proteomes" id="UP000186341">
    <property type="component" value="Unassembled WGS sequence"/>
</dbReference>
<evidence type="ECO:0000256" key="1">
    <source>
        <dbReference type="ARBA" id="ARBA00022490"/>
    </source>
</evidence>
<dbReference type="InterPro" id="IPR011033">
    <property type="entry name" value="PRC_barrel-like_sf"/>
</dbReference>
<dbReference type="GeneID" id="82202364"/>
<comment type="subcellular location">
    <subcellularLocation>
        <location evidence="5">Cytoplasm</location>
    </subcellularLocation>
</comment>
<dbReference type="InterPro" id="IPR036976">
    <property type="entry name" value="RimM_N_sf"/>
</dbReference>
<keyword evidence="3 5" id="KW-0698">rRNA processing</keyword>
<name>A0A1U7NHC7_9FIRM</name>
<dbReference type="Gene3D" id="2.40.30.60">
    <property type="entry name" value="RimM"/>
    <property type="match status" value="1"/>
</dbReference>
<gene>
    <name evidence="5" type="primary">rimM</name>
    <name evidence="8" type="ORF">BO222_03925</name>
</gene>
<comment type="function">
    <text evidence="5">An accessory protein needed during the final step in the assembly of 30S ribosomal subunit, possibly for assembly of the head region. Essential for efficient processing of 16S rRNA. May be needed both before and after RbfA during the maturation of 16S rRNA. It has affinity for free ribosomal 30S subunits but not for 70S ribosomes.</text>
</comment>
<dbReference type="AlphaFoldDB" id="A0A1U7NHC7"/>
<dbReference type="NCBIfam" id="TIGR02273">
    <property type="entry name" value="16S_RimM"/>
    <property type="match status" value="1"/>
</dbReference>
<dbReference type="InterPro" id="IPR002676">
    <property type="entry name" value="RimM_N"/>
</dbReference>
<dbReference type="EMBL" id="MPJW01000092">
    <property type="protein sequence ID" value="OLU41037.1"/>
    <property type="molecule type" value="Genomic_DNA"/>
</dbReference>
<dbReference type="PANTHER" id="PTHR33692">
    <property type="entry name" value="RIBOSOME MATURATION FACTOR RIMM"/>
    <property type="match status" value="1"/>
</dbReference>
<protein>
    <recommendedName>
        <fullName evidence="5">Ribosome maturation factor RimM</fullName>
    </recommendedName>
</protein>
<dbReference type="Gene3D" id="2.30.30.240">
    <property type="entry name" value="PRC-barrel domain"/>
    <property type="match status" value="1"/>
</dbReference>
<evidence type="ECO:0000259" key="6">
    <source>
        <dbReference type="Pfam" id="PF01782"/>
    </source>
</evidence>
<organism evidence="8 9">
    <name type="scientific">Ileibacterium valens</name>
    <dbReference type="NCBI Taxonomy" id="1862668"/>
    <lineage>
        <taxon>Bacteria</taxon>
        <taxon>Bacillati</taxon>
        <taxon>Bacillota</taxon>
        <taxon>Erysipelotrichia</taxon>
        <taxon>Erysipelotrichales</taxon>
        <taxon>Erysipelotrichaceae</taxon>
        <taxon>Ileibacterium</taxon>
    </lineage>
</organism>
<comment type="subunit">
    <text evidence="5">Binds ribosomal protein uS19.</text>
</comment>
<evidence type="ECO:0000259" key="7">
    <source>
        <dbReference type="Pfam" id="PF24986"/>
    </source>
</evidence>
<dbReference type="InterPro" id="IPR056792">
    <property type="entry name" value="PRC_RimM"/>
</dbReference>
<accession>A0A1U7NHC7</accession>
<dbReference type="OrthoDB" id="9810331at2"/>
<keyword evidence="1 5" id="KW-0963">Cytoplasm</keyword>
<feature type="domain" description="RimM N-terminal" evidence="6">
    <location>
        <begin position="4"/>
        <end position="84"/>
    </location>
</feature>
<sequence>MIKVAKIINTRGLKGECKLYLYTDQARDRFSQGVVLYENGDRNQPIHPISYSEYKGFGYAKFKEIADIDQAKQHQGMDLYLSKEDLPESDEDEFYYSDLNGLHAIDQNGEDLGKVSDILETGATHPILRISKGSQSFMVPFAEAFVEEVDLEAGQIVIHMMEGLR</sequence>
<evidence type="ECO:0000256" key="5">
    <source>
        <dbReference type="HAMAP-Rule" id="MF_00014"/>
    </source>
</evidence>
<dbReference type="GO" id="GO:0005737">
    <property type="term" value="C:cytoplasm"/>
    <property type="evidence" value="ECO:0007669"/>
    <property type="project" value="UniProtKB-SubCell"/>
</dbReference>
<evidence type="ECO:0000256" key="2">
    <source>
        <dbReference type="ARBA" id="ARBA00022517"/>
    </source>
</evidence>
<evidence type="ECO:0000256" key="3">
    <source>
        <dbReference type="ARBA" id="ARBA00022552"/>
    </source>
</evidence>
<feature type="domain" description="Ribosome maturation factor RimM PRC barrel" evidence="7">
    <location>
        <begin position="97"/>
        <end position="164"/>
    </location>
</feature>
<comment type="similarity">
    <text evidence="5">Belongs to the RimM family.</text>
</comment>
<dbReference type="Pfam" id="PF01782">
    <property type="entry name" value="RimM"/>
    <property type="match status" value="1"/>
</dbReference>
<dbReference type="PANTHER" id="PTHR33692:SF1">
    <property type="entry name" value="RIBOSOME MATURATION FACTOR RIMM"/>
    <property type="match status" value="1"/>
</dbReference>